<evidence type="ECO:0000256" key="3">
    <source>
        <dbReference type="ARBA" id="ARBA00023002"/>
    </source>
</evidence>
<gene>
    <name evidence="5" type="ORF">PENVUL_c018G07525</name>
</gene>
<sequence>MSLLQDSVLIITGSASGIGLATATAALSQGAKVLGVDVSSAPVSLNEHPNYKFLQGDLTHQATPNQVVETCIKEFGGRIDGLLNIAGIMDHNASVDSLSDDMWERCIAVNLTAPVKLMREVIPIMREQRSGSIVNVGSKAAMSGAASGIAYTASKHGLMGATKNVAWRYKQEGIRCNAVCPGGVPTGIVQASDPNNWDQDALATMSHIHQAHSADRQKGLGVETEDIVNCALFLVSIQSKRINGAIIPIDNAWSVI</sequence>
<evidence type="ECO:0000313" key="5">
    <source>
        <dbReference type="EMBL" id="OQE06315.1"/>
    </source>
</evidence>
<dbReference type="GO" id="GO:0016491">
    <property type="term" value="F:oxidoreductase activity"/>
    <property type="evidence" value="ECO:0007669"/>
    <property type="project" value="UniProtKB-KW"/>
</dbReference>
<evidence type="ECO:0000256" key="2">
    <source>
        <dbReference type="ARBA" id="ARBA00022857"/>
    </source>
</evidence>
<proteinExistence type="inferred from homology"/>
<name>A0A1V6RX18_9EURO</name>
<dbReference type="OrthoDB" id="37659at2759"/>
<dbReference type="EMBL" id="MDYP01000018">
    <property type="protein sequence ID" value="OQE06315.1"/>
    <property type="molecule type" value="Genomic_DNA"/>
</dbReference>
<dbReference type="FunFam" id="3.40.50.720:FF:000084">
    <property type="entry name" value="Short-chain dehydrogenase reductase"/>
    <property type="match status" value="1"/>
</dbReference>
<keyword evidence="3" id="KW-0560">Oxidoreductase</keyword>
<dbReference type="PRINTS" id="PR00080">
    <property type="entry name" value="SDRFAMILY"/>
</dbReference>
<evidence type="ECO:0000313" key="6">
    <source>
        <dbReference type="Proteomes" id="UP000191518"/>
    </source>
</evidence>
<dbReference type="CDD" id="cd05233">
    <property type="entry name" value="SDR_c"/>
    <property type="match status" value="1"/>
</dbReference>
<dbReference type="AlphaFoldDB" id="A0A1V6RX18"/>
<evidence type="ECO:0000256" key="4">
    <source>
        <dbReference type="RuleBase" id="RU000363"/>
    </source>
</evidence>
<reference evidence="6" key="1">
    <citation type="journal article" date="2017" name="Nat. Microbiol.">
        <title>Global analysis of biosynthetic gene clusters reveals vast potential of secondary metabolite production in Penicillium species.</title>
        <authorList>
            <person name="Nielsen J.C."/>
            <person name="Grijseels S."/>
            <person name="Prigent S."/>
            <person name="Ji B."/>
            <person name="Dainat J."/>
            <person name="Nielsen K.F."/>
            <person name="Frisvad J.C."/>
            <person name="Workman M."/>
            <person name="Nielsen J."/>
        </authorList>
    </citation>
    <scope>NUCLEOTIDE SEQUENCE [LARGE SCALE GENOMIC DNA]</scope>
    <source>
        <strain evidence="6">IBT 29486</strain>
    </source>
</reference>
<organism evidence="5 6">
    <name type="scientific">Penicillium vulpinum</name>
    <dbReference type="NCBI Taxonomy" id="29845"/>
    <lineage>
        <taxon>Eukaryota</taxon>
        <taxon>Fungi</taxon>
        <taxon>Dikarya</taxon>
        <taxon>Ascomycota</taxon>
        <taxon>Pezizomycotina</taxon>
        <taxon>Eurotiomycetes</taxon>
        <taxon>Eurotiomycetidae</taxon>
        <taxon>Eurotiales</taxon>
        <taxon>Aspergillaceae</taxon>
        <taxon>Penicillium</taxon>
    </lineage>
</organism>
<comment type="caution">
    <text evidence="5">The sequence shown here is derived from an EMBL/GenBank/DDBJ whole genome shotgun (WGS) entry which is preliminary data.</text>
</comment>
<accession>A0A1V6RX18</accession>
<dbReference type="InterPro" id="IPR036291">
    <property type="entry name" value="NAD(P)-bd_dom_sf"/>
</dbReference>
<dbReference type="SUPFAM" id="SSF51735">
    <property type="entry name" value="NAD(P)-binding Rossmann-fold domains"/>
    <property type="match status" value="1"/>
</dbReference>
<protein>
    <submittedName>
        <fullName evidence="5">Uncharacterized protein</fullName>
    </submittedName>
</protein>
<keyword evidence="2" id="KW-0521">NADP</keyword>
<comment type="similarity">
    <text evidence="1 4">Belongs to the short-chain dehydrogenases/reductases (SDR) family.</text>
</comment>
<dbReference type="PRINTS" id="PR00081">
    <property type="entry name" value="GDHRDH"/>
</dbReference>
<dbReference type="PANTHER" id="PTHR43477">
    <property type="entry name" value="DIHYDROANTICAPSIN 7-DEHYDROGENASE"/>
    <property type="match status" value="1"/>
</dbReference>
<dbReference type="PANTHER" id="PTHR43477:SF1">
    <property type="entry name" value="DIHYDROANTICAPSIN 7-DEHYDROGENASE"/>
    <property type="match status" value="1"/>
</dbReference>
<keyword evidence="6" id="KW-1185">Reference proteome</keyword>
<dbReference type="Gene3D" id="3.40.50.720">
    <property type="entry name" value="NAD(P)-binding Rossmann-like Domain"/>
    <property type="match status" value="1"/>
</dbReference>
<dbReference type="InterPro" id="IPR051122">
    <property type="entry name" value="SDR_DHRS6-like"/>
</dbReference>
<dbReference type="Proteomes" id="UP000191518">
    <property type="component" value="Unassembled WGS sequence"/>
</dbReference>
<evidence type="ECO:0000256" key="1">
    <source>
        <dbReference type="ARBA" id="ARBA00006484"/>
    </source>
</evidence>
<dbReference type="Pfam" id="PF00106">
    <property type="entry name" value="adh_short"/>
    <property type="match status" value="1"/>
</dbReference>
<dbReference type="STRING" id="29845.A0A1V6RX18"/>
<dbReference type="InterPro" id="IPR002347">
    <property type="entry name" value="SDR_fam"/>
</dbReference>